<dbReference type="AlphaFoldDB" id="A0A816HL96"/>
<evidence type="ECO:0000313" key="2">
    <source>
        <dbReference type="Proteomes" id="UP000663828"/>
    </source>
</evidence>
<reference evidence="1" key="1">
    <citation type="submission" date="2021-02" db="EMBL/GenBank/DDBJ databases">
        <authorList>
            <person name="Nowell W R."/>
        </authorList>
    </citation>
    <scope>NUCLEOTIDE SEQUENCE</scope>
</reference>
<name>A0A816HL96_ADIRI</name>
<dbReference type="EMBL" id="CAJNOR010019720">
    <property type="protein sequence ID" value="CAF1689875.1"/>
    <property type="molecule type" value="Genomic_DNA"/>
</dbReference>
<evidence type="ECO:0000313" key="1">
    <source>
        <dbReference type="EMBL" id="CAF1689875.1"/>
    </source>
</evidence>
<dbReference type="Proteomes" id="UP000663828">
    <property type="component" value="Unassembled WGS sequence"/>
</dbReference>
<organism evidence="1 2">
    <name type="scientific">Adineta ricciae</name>
    <name type="common">Rotifer</name>
    <dbReference type="NCBI Taxonomy" id="249248"/>
    <lineage>
        <taxon>Eukaryota</taxon>
        <taxon>Metazoa</taxon>
        <taxon>Spiralia</taxon>
        <taxon>Gnathifera</taxon>
        <taxon>Rotifera</taxon>
        <taxon>Eurotatoria</taxon>
        <taxon>Bdelloidea</taxon>
        <taxon>Adinetida</taxon>
        <taxon>Adinetidae</taxon>
        <taxon>Adineta</taxon>
    </lineage>
</organism>
<keyword evidence="2" id="KW-1185">Reference proteome</keyword>
<proteinExistence type="predicted"/>
<comment type="caution">
    <text evidence="1">The sequence shown here is derived from an EMBL/GenBank/DDBJ whole genome shotgun (WGS) entry which is preliminary data.</text>
</comment>
<protein>
    <submittedName>
        <fullName evidence="1">Uncharacterized protein</fullName>
    </submittedName>
</protein>
<accession>A0A816HL96</accession>
<gene>
    <name evidence="1" type="ORF">XAT740_LOCUS63489</name>
</gene>
<feature type="non-terminal residue" evidence="1">
    <location>
        <position position="1"/>
    </location>
</feature>
<sequence length="74" mass="9090">DLGLNMATYQTTFEHQRLPLGMEFTEEAIEFMRNNDEFVQYYHNYYIEDHHFKTFREMVQQRILHGEIIQKESS</sequence>